<sequence length="672" mass="73787">MLITRARVTNYRSVIDSEYFEVEPRKTILVGVNEAGKTAVLKALQSINATADTPPLDFLFDYPRSRLNEIQRGTKTPSEIKVAEATFALSDADRAAVASKVQLDETATITWHKYLDNDLRYSVYGFPSSPTFGDVTQDLIRLRSYLAAHDSPASLLTLLDEIGTNNGSEPLAGDVAATIKSALTTALPLIDEEDGKETTRWAKIEELASKGSAVSEAVAILRTRIPLLVYYSTYFTVRPRIDLESLAARQERGDVDNEYDFGNLCLLKLLGFTARELSSMASGPPTKPNYYETDGDVRKEHDIAVVAYQRKLDSRQYQLNAASVTLTKDLRRVWGDETLQLRIVADGQYLKVMVVDDLGVEVELDQRSEGFRWLVSFFVVFRSQAQDDLEGAILLLDEPGLSLHALKQQEFRKTISLLGEDNQIIYSTHSPFMVGSDELDLVRIAEMKDRAAGTKIHSRLQVDDPRSVFPLQAALGYELAQSMFSQKKNLVCEGVTDMFYLNSVNEASTAEGAATLKNSPAIIPAGTASKVAYFCTIYAGQSLEVAALLDSDGAGDLAAQQDALVALLPKKAVLRVADFLATPVSGAEIEDMFRTTLATIAKSLGWDSSATISAQPSRPIMQILSAEHGKPVSKWKLAKAFMTWIGTNGYSALTTDERNAWSKLTSAVNKAL</sequence>
<dbReference type="InterPro" id="IPR003959">
    <property type="entry name" value="ATPase_AAA_core"/>
</dbReference>
<keyword evidence="2" id="KW-0540">Nuclease</keyword>
<comment type="caution">
    <text evidence="2">The sequence shown here is derived from an EMBL/GenBank/DDBJ whole genome shotgun (WGS) entry which is preliminary data.</text>
</comment>
<keyword evidence="2" id="KW-0255">Endonuclease</keyword>
<gene>
    <name evidence="2" type="ORF">E3T47_03320</name>
</gene>
<dbReference type="InterPro" id="IPR051396">
    <property type="entry name" value="Bact_Antivir_Def_Nuclease"/>
</dbReference>
<evidence type="ECO:0000313" key="2">
    <source>
        <dbReference type="EMBL" id="TFD68495.1"/>
    </source>
</evidence>
<reference evidence="2 3" key="1">
    <citation type="submission" date="2019-03" db="EMBL/GenBank/DDBJ databases">
        <title>Genomics of glacier-inhabiting Cryobacterium strains.</title>
        <authorList>
            <person name="Liu Q."/>
            <person name="Xin Y.-H."/>
        </authorList>
    </citation>
    <scope>NUCLEOTIDE SEQUENCE [LARGE SCALE GENOMIC DNA]</scope>
    <source>
        <strain evidence="2 3">Sr36</strain>
    </source>
</reference>
<keyword evidence="2" id="KW-0378">Hydrolase</keyword>
<dbReference type="PANTHER" id="PTHR43581">
    <property type="entry name" value="ATP/GTP PHOSPHATASE"/>
    <property type="match status" value="1"/>
</dbReference>
<dbReference type="Pfam" id="PF13304">
    <property type="entry name" value="AAA_21"/>
    <property type="match status" value="1"/>
</dbReference>
<evidence type="ECO:0000259" key="1">
    <source>
        <dbReference type="Pfam" id="PF13304"/>
    </source>
</evidence>
<dbReference type="Gene3D" id="3.40.50.300">
    <property type="entry name" value="P-loop containing nucleotide triphosphate hydrolases"/>
    <property type="match status" value="2"/>
</dbReference>
<dbReference type="OrthoDB" id="3322489at2"/>
<dbReference type="SUPFAM" id="SSF52540">
    <property type="entry name" value="P-loop containing nucleoside triphosphate hydrolases"/>
    <property type="match status" value="1"/>
</dbReference>
<dbReference type="GO" id="GO:0004519">
    <property type="term" value="F:endonuclease activity"/>
    <property type="evidence" value="ECO:0007669"/>
    <property type="project" value="UniProtKB-KW"/>
</dbReference>
<protein>
    <submittedName>
        <fullName evidence="2">OLD family endonuclease</fullName>
    </submittedName>
</protein>
<dbReference type="Proteomes" id="UP000298154">
    <property type="component" value="Unassembled WGS sequence"/>
</dbReference>
<keyword evidence="3" id="KW-1185">Reference proteome</keyword>
<proteinExistence type="predicted"/>
<dbReference type="PANTHER" id="PTHR43581:SF4">
    <property type="entry name" value="ATP_GTP PHOSPHATASE"/>
    <property type="match status" value="1"/>
</dbReference>
<dbReference type="AlphaFoldDB" id="A0A4R9ASA2"/>
<accession>A0A4R9ASA2</accession>
<dbReference type="RefSeq" id="WP_134554298.1">
    <property type="nucleotide sequence ID" value="NZ_SOHK01000006.1"/>
</dbReference>
<name>A0A4R9ASA2_9MICO</name>
<feature type="domain" description="ATPase AAA-type core" evidence="1">
    <location>
        <begin position="337"/>
        <end position="432"/>
    </location>
</feature>
<dbReference type="InterPro" id="IPR027417">
    <property type="entry name" value="P-loop_NTPase"/>
</dbReference>
<dbReference type="EMBL" id="SOHK01000006">
    <property type="protein sequence ID" value="TFD68495.1"/>
    <property type="molecule type" value="Genomic_DNA"/>
</dbReference>
<evidence type="ECO:0000313" key="3">
    <source>
        <dbReference type="Proteomes" id="UP000298154"/>
    </source>
</evidence>
<organism evidence="2 3">
    <name type="scientific">Cryobacterium ruanii</name>
    <dbReference type="NCBI Taxonomy" id="1259197"/>
    <lineage>
        <taxon>Bacteria</taxon>
        <taxon>Bacillati</taxon>
        <taxon>Actinomycetota</taxon>
        <taxon>Actinomycetes</taxon>
        <taxon>Micrococcales</taxon>
        <taxon>Microbacteriaceae</taxon>
        <taxon>Cryobacterium</taxon>
    </lineage>
</organism>